<reference evidence="7 8" key="1">
    <citation type="submission" date="2020-08" db="EMBL/GenBank/DDBJ databases">
        <title>Genomic Encyclopedia of Type Strains, Phase IV (KMG-IV): sequencing the most valuable type-strain genomes for metagenomic binning, comparative biology and taxonomic classification.</title>
        <authorList>
            <person name="Goeker M."/>
        </authorList>
    </citation>
    <scope>NUCLEOTIDE SEQUENCE [LARGE SCALE GENOMIC DNA]</scope>
    <source>
        <strain evidence="7 8">DSM 22359</strain>
    </source>
</reference>
<dbReference type="CDD" id="cd14865">
    <property type="entry name" value="Fe-ADH-like"/>
    <property type="match status" value="1"/>
</dbReference>
<feature type="domain" description="Alcohol dehydrogenase iron-type/glycerol dehydrogenase GldA" evidence="5">
    <location>
        <begin position="11"/>
        <end position="181"/>
    </location>
</feature>
<dbReference type="InterPro" id="IPR018211">
    <property type="entry name" value="ADH_Fe_CS"/>
</dbReference>
<sequence>MNSQYYEFFCPVKVIAGHAALEHIPYELTGLGGSRPMIITDSRVRQAGLLSPLLTACQEGGLEVVTIYDEVPPDSSTAVVRDIARVYREQDCNAILAVGGGSSIDTGKAVNILVSEGGEDLTQYSGAGILQKPLRPFVVIPTTAGTGSEVTSVAVITDEHKEVKLPFTSSFLLPDAAVIDPRMTLTLPPMITAATGMDALTHAIEAITGLGSNPLSNAYATAAIRMISQHLIAVMDHPRNTEGRLALAQAATMAGIAFSNSMVGLVHSLGHATGAICHLPHGLCMSLYLPYVLEYNLDRIRGPLGELLLPLEGAEVYATTRANERAEASIRAIRKLRDQLHERCDLPRTLHETGRVRRDQLDDIARLALDDGSILFNPREVTLNDTQAILQRAWT</sequence>
<dbReference type="GO" id="GO:0046872">
    <property type="term" value="F:metal ion binding"/>
    <property type="evidence" value="ECO:0007669"/>
    <property type="project" value="InterPro"/>
</dbReference>
<keyword evidence="3 7" id="KW-0560">Oxidoreductase</keyword>
<evidence type="ECO:0000259" key="5">
    <source>
        <dbReference type="Pfam" id="PF00465"/>
    </source>
</evidence>
<organism evidence="7 8">
    <name type="scientific">Marinobacter oulmenensis</name>
    <dbReference type="NCBI Taxonomy" id="643747"/>
    <lineage>
        <taxon>Bacteria</taxon>
        <taxon>Pseudomonadati</taxon>
        <taxon>Pseudomonadota</taxon>
        <taxon>Gammaproteobacteria</taxon>
        <taxon>Pseudomonadales</taxon>
        <taxon>Marinobacteraceae</taxon>
        <taxon>Marinobacter</taxon>
    </lineage>
</organism>
<dbReference type="PROSITE" id="PS00913">
    <property type="entry name" value="ADH_IRON_1"/>
    <property type="match status" value="1"/>
</dbReference>
<dbReference type="InterPro" id="IPR001670">
    <property type="entry name" value="ADH_Fe/GldA"/>
</dbReference>
<dbReference type="Pfam" id="PF00465">
    <property type="entry name" value="Fe-ADH"/>
    <property type="match status" value="1"/>
</dbReference>
<evidence type="ECO:0000256" key="1">
    <source>
        <dbReference type="ARBA" id="ARBA00001962"/>
    </source>
</evidence>
<feature type="domain" description="Fe-containing alcohol dehydrogenase-like C-terminal" evidence="6">
    <location>
        <begin position="192"/>
        <end position="394"/>
    </location>
</feature>
<dbReference type="PANTHER" id="PTHR11496">
    <property type="entry name" value="ALCOHOL DEHYDROGENASE"/>
    <property type="match status" value="1"/>
</dbReference>
<dbReference type="GO" id="GO:0004022">
    <property type="term" value="F:alcohol dehydrogenase (NAD+) activity"/>
    <property type="evidence" value="ECO:0007669"/>
    <property type="project" value="UniProtKB-EC"/>
</dbReference>
<comment type="caution">
    <text evidence="7">The sequence shown here is derived from an EMBL/GenBank/DDBJ whole genome shotgun (WGS) entry which is preliminary data.</text>
</comment>
<dbReference type="PROSITE" id="PS00060">
    <property type="entry name" value="ADH_IRON_2"/>
    <property type="match status" value="1"/>
</dbReference>
<proteinExistence type="inferred from homology"/>
<dbReference type="SUPFAM" id="SSF56796">
    <property type="entry name" value="Dehydroquinate synthase-like"/>
    <property type="match status" value="1"/>
</dbReference>
<keyword evidence="4" id="KW-0520">NAD</keyword>
<evidence type="ECO:0000256" key="3">
    <source>
        <dbReference type="ARBA" id="ARBA00023002"/>
    </source>
</evidence>
<dbReference type="Gene3D" id="1.20.1090.10">
    <property type="entry name" value="Dehydroquinate synthase-like - alpha domain"/>
    <property type="match status" value="1"/>
</dbReference>
<dbReference type="EMBL" id="JACHFE010000002">
    <property type="protein sequence ID" value="MBB5320286.1"/>
    <property type="molecule type" value="Genomic_DNA"/>
</dbReference>
<evidence type="ECO:0000313" key="7">
    <source>
        <dbReference type="EMBL" id="MBB5320286.1"/>
    </source>
</evidence>
<dbReference type="PANTHER" id="PTHR11496:SF102">
    <property type="entry name" value="ALCOHOL DEHYDROGENASE 4"/>
    <property type="match status" value="1"/>
</dbReference>
<dbReference type="AlphaFoldDB" id="A0A840UGJ3"/>
<gene>
    <name evidence="7" type="ORF">HNR38_000758</name>
</gene>
<dbReference type="InterPro" id="IPR039697">
    <property type="entry name" value="Alcohol_dehydrogenase_Fe"/>
</dbReference>
<dbReference type="EC" id="1.1.1.1" evidence="7"/>
<evidence type="ECO:0000256" key="4">
    <source>
        <dbReference type="ARBA" id="ARBA00023027"/>
    </source>
</evidence>
<dbReference type="RefSeq" id="WP_183699957.1">
    <property type="nucleotide sequence ID" value="NZ_JACHFE010000002.1"/>
</dbReference>
<accession>A0A840UGJ3</accession>
<evidence type="ECO:0000259" key="6">
    <source>
        <dbReference type="Pfam" id="PF25137"/>
    </source>
</evidence>
<comment type="similarity">
    <text evidence="2">Belongs to the iron-containing alcohol dehydrogenase family.</text>
</comment>
<keyword evidence="8" id="KW-1185">Reference proteome</keyword>
<dbReference type="Gene3D" id="3.40.50.1970">
    <property type="match status" value="1"/>
</dbReference>
<evidence type="ECO:0000256" key="2">
    <source>
        <dbReference type="ARBA" id="ARBA00007358"/>
    </source>
</evidence>
<evidence type="ECO:0000313" key="8">
    <source>
        <dbReference type="Proteomes" id="UP000591735"/>
    </source>
</evidence>
<comment type="cofactor">
    <cofactor evidence="1">
        <name>Fe cation</name>
        <dbReference type="ChEBI" id="CHEBI:24875"/>
    </cofactor>
</comment>
<dbReference type="Proteomes" id="UP000591735">
    <property type="component" value="Unassembled WGS sequence"/>
</dbReference>
<dbReference type="FunFam" id="3.40.50.1970:FF:000003">
    <property type="entry name" value="Alcohol dehydrogenase, iron-containing"/>
    <property type="match status" value="1"/>
</dbReference>
<name>A0A840UGJ3_9GAMM</name>
<dbReference type="InterPro" id="IPR056798">
    <property type="entry name" value="ADH_Fe_C"/>
</dbReference>
<dbReference type="Pfam" id="PF25137">
    <property type="entry name" value="ADH_Fe_C"/>
    <property type="match status" value="1"/>
</dbReference>
<protein>
    <submittedName>
        <fullName evidence="7">Alcohol dehydrogenase</fullName>
        <ecNumber evidence="7">1.1.1.1</ecNumber>
    </submittedName>
</protein>